<organism evidence="1 2">
    <name type="scientific">Acaulospora colombiana</name>
    <dbReference type="NCBI Taxonomy" id="27376"/>
    <lineage>
        <taxon>Eukaryota</taxon>
        <taxon>Fungi</taxon>
        <taxon>Fungi incertae sedis</taxon>
        <taxon>Mucoromycota</taxon>
        <taxon>Glomeromycotina</taxon>
        <taxon>Glomeromycetes</taxon>
        <taxon>Diversisporales</taxon>
        <taxon>Acaulosporaceae</taxon>
        <taxon>Acaulospora</taxon>
    </lineage>
</organism>
<accession>A0ACA9P5L5</accession>
<reference evidence="1" key="1">
    <citation type="submission" date="2021-06" db="EMBL/GenBank/DDBJ databases">
        <authorList>
            <person name="Kallberg Y."/>
            <person name="Tangrot J."/>
            <person name="Rosling A."/>
        </authorList>
    </citation>
    <scope>NUCLEOTIDE SEQUENCE</scope>
    <source>
        <strain evidence="1">CL356</strain>
    </source>
</reference>
<feature type="non-terminal residue" evidence="1">
    <location>
        <position position="374"/>
    </location>
</feature>
<protein>
    <submittedName>
        <fullName evidence="1">9722_t:CDS:1</fullName>
    </submittedName>
</protein>
<evidence type="ECO:0000313" key="2">
    <source>
        <dbReference type="Proteomes" id="UP000789525"/>
    </source>
</evidence>
<name>A0ACA9P5L5_9GLOM</name>
<dbReference type="EMBL" id="CAJVPT010028693">
    <property type="protein sequence ID" value="CAG8687526.1"/>
    <property type="molecule type" value="Genomic_DNA"/>
</dbReference>
<dbReference type="Proteomes" id="UP000789525">
    <property type="component" value="Unassembled WGS sequence"/>
</dbReference>
<comment type="caution">
    <text evidence="1">The sequence shown here is derived from an EMBL/GenBank/DDBJ whole genome shotgun (WGS) entry which is preliminary data.</text>
</comment>
<gene>
    <name evidence="1" type="ORF">ACOLOM_LOCUS9672</name>
</gene>
<sequence length="374" mass="41174">MLHRMGRKLSLLKLLPRRSHVEKAETVTLHIGMKTEVEVLREEVPRKNSRVSSRRLAGATMSQSSLKKGKVTKDDSAISALPSNPSSSLKGKRVTRKPAPIFIPPLSTTTHVIHPMQPTFVFPADYSLSSASQSPPIQSDDDIIPSLCSEYLPNSTGDMHSHFMIAPSIQMGHTEAVVPPCIPVAQPPTLSAPLFPIGPANETRSISPSQLAKHSATKRPQIHRVGAMLRAIFGSEKGRRHAVSIGRKSSNKRKKMNRSHPPSPKRARHNNLVEEPALSVAYQLHGVHLSTSQPLPHYGKKVREIEETSAGSSGVLEVAIGVSFLHNKLSYTTRNKQRPVVPALLTFSKGYPHFYSGIRRRSPSMKNQPEKLFS</sequence>
<evidence type="ECO:0000313" key="1">
    <source>
        <dbReference type="EMBL" id="CAG8687526.1"/>
    </source>
</evidence>
<keyword evidence="2" id="KW-1185">Reference proteome</keyword>
<proteinExistence type="predicted"/>